<evidence type="ECO:0000259" key="10">
    <source>
        <dbReference type="PROSITE" id="PS50893"/>
    </source>
</evidence>
<dbReference type="InterPro" id="IPR027417">
    <property type="entry name" value="P-loop_NTPase"/>
</dbReference>
<keyword evidence="6 12" id="KW-0067">ATP-binding</keyword>
<dbReference type="InterPro" id="IPR003439">
    <property type="entry name" value="ABC_transporter-like_ATP-bd"/>
</dbReference>
<dbReference type="InterPro" id="IPR039421">
    <property type="entry name" value="Type_1_exporter"/>
</dbReference>
<dbReference type="InterPro" id="IPR011527">
    <property type="entry name" value="ABC1_TM_dom"/>
</dbReference>
<evidence type="ECO:0000256" key="8">
    <source>
        <dbReference type="ARBA" id="ARBA00023136"/>
    </source>
</evidence>
<dbReference type="PROSITE" id="PS00211">
    <property type="entry name" value="ABC_TRANSPORTER_1"/>
    <property type="match status" value="1"/>
</dbReference>
<evidence type="ECO:0000256" key="1">
    <source>
        <dbReference type="ARBA" id="ARBA00004651"/>
    </source>
</evidence>
<keyword evidence="3" id="KW-1003">Cell membrane</keyword>
<evidence type="ECO:0000256" key="5">
    <source>
        <dbReference type="ARBA" id="ARBA00022741"/>
    </source>
</evidence>
<dbReference type="SMART" id="SM00382">
    <property type="entry name" value="AAA"/>
    <property type="match status" value="1"/>
</dbReference>
<dbReference type="PANTHER" id="PTHR43394">
    <property type="entry name" value="ATP-DEPENDENT PERMEASE MDL1, MITOCHONDRIAL"/>
    <property type="match status" value="1"/>
</dbReference>
<proteinExistence type="predicted"/>
<evidence type="ECO:0000256" key="7">
    <source>
        <dbReference type="ARBA" id="ARBA00022989"/>
    </source>
</evidence>
<dbReference type="GO" id="GO:0005886">
    <property type="term" value="C:plasma membrane"/>
    <property type="evidence" value="ECO:0007669"/>
    <property type="project" value="UniProtKB-SubCell"/>
</dbReference>
<evidence type="ECO:0000256" key="3">
    <source>
        <dbReference type="ARBA" id="ARBA00022475"/>
    </source>
</evidence>
<dbReference type="STRING" id="1811193.A0O21_04400"/>
<sequence>MKMLRIYFKGYLKETILGPLFKLLEAAFELSVPLIIAEIVDHIIPAEDKKQLYIMLFVLFLFACVGIIVSITAQYFSAKAAVGFTKQMTDDLFDKVMSLSQKERDEIGTDSLITRLTSDSFQIQTGINQFLRLFLRAPIIVCGAVIMSFIISPRIAPYFAGMVVLLTILVSLLSGLLGPVYAKIRQTTDKLVSLTRQQMQGVRVIRAFNQTENEEKAFAALNGDYTKLQLRAGRLSSMVTPLTFLTVNIALLLVIYQGGWSIQNGLLSQGQLIALINYLLQILAELLKTTLLVASLNQGFISAGRIRNVLNAVSETVNAPLEQKSSDGNLALAVHNLSFTYPRASSPALEDINFEVKSGDFLGIIGGTGSGKTSLIQLLIPLYLPQSGSLTLFHQKKSPENLSEWRQWVGLVPQKAELFQGTVRSNLLLGQSRQISDRELWQALSIAQASDFIKALDLQLDSPVAAFGRNFSGGQRQRLTIARAILGRPPFLILDDATSALDYLTESRLLSALKENLVHTTFIMVSQRTGSLKSADSILLLDKGRQVAFGSHRDLLNQSQLYRAIHHSQHLA</sequence>
<dbReference type="GO" id="GO:0005524">
    <property type="term" value="F:ATP binding"/>
    <property type="evidence" value="ECO:0007669"/>
    <property type="project" value="UniProtKB-KW"/>
</dbReference>
<evidence type="ECO:0000256" key="9">
    <source>
        <dbReference type="SAM" id="Phobius"/>
    </source>
</evidence>
<dbReference type="PROSITE" id="PS50929">
    <property type="entry name" value="ABC_TM1F"/>
    <property type="match status" value="1"/>
</dbReference>
<dbReference type="SUPFAM" id="SSF52540">
    <property type="entry name" value="P-loop containing nucleoside triphosphate hydrolases"/>
    <property type="match status" value="1"/>
</dbReference>
<dbReference type="InterPro" id="IPR017871">
    <property type="entry name" value="ABC_transporter-like_CS"/>
</dbReference>
<keyword evidence="13" id="KW-1185">Reference proteome</keyword>
<dbReference type="CDD" id="cd18548">
    <property type="entry name" value="ABC_6TM_Tm287_like"/>
    <property type="match status" value="1"/>
</dbReference>
<dbReference type="Gene3D" id="3.40.50.300">
    <property type="entry name" value="P-loop containing nucleotide triphosphate hydrolases"/>
    <property type="match status" value="1"/>
</dbReference>
<evidence type="ECO:0000313" key="13">
    <source>
        <dbReference type="Proteomes" id="UP000077317"/>
    </source>
</evidence>
<feature type="transmembrane region" description="Helical" evidence="9">
    <location>
        <begin position="52"/>
        <end position="76"/>
    </location>
</feature>
<dbReference type="KEGG" id="spat:A0O21_04400"/>
<feature type="transmembrane region" description="Helical" evidence="9">
    <location>
        <begin position="133"/>
        <end position="152"/>
    </location>
</feature>
<protein>
    <submittedName>
        <fullName evidence="12">Multidrug ABC transporter ATP-binding protein</fullName>
    </submittedName>
</protein>
<feature type="domain" description="ABC transporter" evidence="10">
    <location>
        <begin position="332"/>
        <end position="568"/>
    </location>
</feature>
<dbReference type="RefSeq" id="WP_067061899.1">
    <property type="nucleotide sequence ID" value="NZ_CP014699.1"/>
</dbReference>
<dbReference type="CDD" id="cd03228">
    <property type="entry name" value="ABCC_MRP_Like"/>
    <property type="match status" value="1"/>
</dbReference>
<keyword evidence="7 9" id="KW-1133">Transmembrane helix</keyword>
<dbReference type="Gene3D" id="1.20.1560.10">
    <property type="entry name" value="ABC transporter type 1, transmembrane domain"/>
    <property type="match status" value="1"/>
</dbReference>
<dbReference type="GO" id="GO:0015421">
    <property type="term" value="F:ABC-type oligopeptide transporter activity"/>
    <property type="evidence" value="ECO:0007669"/>
    <property type="project" value="TreeGrafter"/>
</dbReference>
<evidence type="ECO:0000259" key="11">
    <source>
        <dbReference type="PROSITE" id="PS50929"/>
    </source>
</evidence>
<gene>
    <name evidence="12" type="ORF">A0O21_04400</name>
</gene>
<dbReference type="PROSITE" id="PS50893">
    <property type="entry name" value="ABC_TRANSPORTER_2"/>
    <property type="match status" value="1"/>
</dbReference>
<reference evidence="12 13" key="1">
    <citation type="journal article" date="2016" name="Int. J. Syst. Evol. Microbiol.">
        <title>Streptococcuspantholopis sp. nov., isolated from faeces of the Tibetan antelope (Pantholops hodgsonii).</title>
        <authorList>
            <person name="Bai X."/>
            <person name="Xiong Y."/>
            <person name="Lu S."/>
            <person name="Jin D."/>
            <person name="Lai X."/>
            <person name="Yang J."/>
            <person name="Niu L."/>
            <person name="Hu S."/>
            <person name="Meng X."/>
            <person name="Pu J."/>
            <person name="Ye C."/>
            <person name="Xu J."/>
        </authorList>
    </citation>
    <scope>NUCLEOTIDE SEQUENCE [LARGE SCALE GENOMIC DNA]</scope>
    <source>
        <strain evidence="12 13">TA 26</strain>
    </source>
</reference>
<dbReference type="AlphaFoldDB" id="A0A172Q7A4"/>
<accession>A0A172Q7A4</accession>
<dbReference type="PANTHER" id="PTHR43394:SF1">
    <property type="entry name" value="ATP-BINDING CASSETTE SUB-FAMILY B MEMBER 10, MITOCHONDRIAL"/>
    <property type="match status" value="1"/>
</dbReference>
<dbReference type="OrthoDB" id="9770415at2"/>
<comment type="subcellular location">
    <subcellularLocation>
        <location evidence="1">Cell membrane</location>
        <topology evidence="1">Multi-pass membrane protein</topology>
    </subcellularLocation>
</comment>
<dbReference type="Pfam" id="PF00664">
    <property type="entry name" value="ABC_membrane"/>
    <property type="match status" value="1"/>
</dbReference>
<feature type="transmembrane region" description="Helical" evidence="9">
    <location>
        <begin position="158"/>
        <end position="182"/>
    </location>
</feature>
<evidence type="ECO:0000256" key="6">
    <source>
        <dbReference type="ARBA" id="ARBA00022840"/>
    </source>
</evidence>
<keyword evidence="2" id="KW-0813">Transport</keyword>
<dbReference type="InterPro" id="IPR003593">
    <property type="entry name" value="AAA+_ATPase"/>
</dbReference>
<feature type="transmembrane region" description="Helical" evidence="9">
    <location>
        <begin position="235"/>
        <end position="256"/>
    </location>
</feature>
<dbReference type="Pfam" id="PF00005">
    <property type="entry name" value="ABC_tran"/>
    <property type="match status" value="1"/>
</dbReference>
<dbReference type="SUPFAM" id="SSF90123">
    <property type="entry name" value="ABC transporter transmembrane region"/>
    <property type="match status" value="1"/>
</dbReference>
<dbReference type="GO" id="GO:0016887">
    <property type="term" value="F:ATP hydrolysis activity"/>
    <property type="evidence" value="ECO:0007669"/>
    <property type="project" value="InterPro"/>
</dbReference>
<dbReference type="FunFam" id="3.40.50.300:FF:000854">
    <property type="entry name" value="Multidrug ABC transporter ATP-binding protein"/>
    <property type="match status" value="1"/>
</dbReference>
<dbReference type="Proteomes" id="UP000077317">
    <property type="component" value="Chromosome"/>
</dbReference>
<keyword evidence="8 9" id="KW-0472">Membrane</keyword>
<dbReference type="InterPro" id="IPR036640">
    <property type="entry name" value="ABC1_TM_sf"/>
</dbReference>
<name>A0A172Q7A4_9STRE</name>
<keyword evidence="5" id="KW-0547">Nucleotide-binding</keyword>
<feature type="domain" description="ABC transmembrane type-1" evidence="11">
    <location>
        <begin position="16"/>
        <end position="298"/>
    </location>
</feature>
<dbReference type="EMBL" id="CP014699">
    <property type="protein sequence ID" value="AND79321.1"/>
    <property type="molecule type" value="Genomic_DNA"/>
</dbReference>
<keyword evidence="4 9" id="KW-0812">Transmembrane</keyword>
<organism evidence="12 13">
    <name type="scientific">Streptococcus pantholopis</name>
    <dbReference type="NCBI Taxonomy" id="1811193"/>
    <lineage>
        <taxon>Bacteria</taxon>
        <taxon>Bacillati</taxon>
        <taxon>Bacillota</taxon>
        <taxon>Bacilli</taxon>
        <taxon>Lactobacillales</taxon>
        <taxon>Streptococcaceae</taxon>
        <taxon>Streptococcus</taxon>
    </lineage>
</organism>
<evidence type="ECO:0000256" key="4">
    <source>
        <dbReference type="ARBA" id="ARBA00022692"/>
    </source>
</evidence>
<reference evidence="13" key="2">
    <citation type="submission" date="2016-03" db="EMBL/GenBank/DDBJ databases">
        <title>Streptococcus antelopensis sp. nov., isolated from the feces of the Tibetan antelope (Pantholops hodgsonii) in Hoh Xil National Nature Reserve, Qinghai, China.</title>
        <authorList>
            <person name="Bai X."/>
        </authorList>
    </citation>
    <scope>NUCLEOTIDE SEQUENCE [LARGE SCALE GENOMIC DNA]</scope>
    <source>
        <strain evidence="13">TA 26</strain>
    </source>
</reference>
<evidence type="ECO:0000256" key="2">
    <source>
        <dbReference type="ARBA" id="ARBA00022448"/>
    </source>
</evidence>
<evidence type="ECO:0000313" key="12">
    <source>
        <dbReference type="EMBL" id="AND79321.1"/>
    </source>
</evidence>